<accession>A0A1C4BH38</accession>
<feature type="transmembrane region" description="Helical" evidence="1">
    <location>
        <begin position="76"/>
        <end position="101"/>
    </location>
</feature>
<dbReference type="AlphaFoldDB" id="A0A1C4BH38"/>
<dbReference type="PANTHER" id="PTHR35335:SF1">
    <property type="entry name" value="UPF0716 PROTEIN FXSA"/>
    <property type="match status" value="1"/>
</dbReference>
<keyword evidence="1" id="KW-0812">Transmembrane</keyword>
<evidence type="ECO:0000313" key="3">
    <source>
        <dbReference type="Proteomes" id="UP000199670"/>
    </source>
</evidence>
<sequence length="145" mass="16462">MRFIGFIIFFIYVYCEVSFFIVVANTIGVFLALICIIATSILGFSLVKTQGLKNLSIMQKKIANKQSPKDEIIRSVALLFAGFLLFIPGFLTDILGAVLLIPNVQEHIVKFIVRKMPIKSRFVSSQTLYQNNDIIEGEFKYKDDE</sequence>
<dbReference type="PANTHER" id="PTHR35335">
    <property type="entry name" value="UPF0716 PROTEIN FXSA"/>
    <property type="match status" value="1"/>
</dbReference>
<name>A0A1C4BH38_9GAMM</name>
<dbReference type="STRING" id="1798182.GA0061081_104150"/>
<evidence type="ECO:0000256" key="1">
    <source>
        <dbReference type="SAM" id="Phobius"/>
    </source>
</evidence>
<organism evidence="2 3">
    <name type="scientific">Gilliamella bombicola</name>
    <dbReference type="NCBI Taxonomy" id="1798182"/>
    <lineage>
        <taxon>Bacteria</taxon>
        <taxon>Pseudomonadati</taxon>
        <taxon>Pseudomonadota</taxon>
        <taxon>Gammaproteobacteria</taxon>
        <taxon>Orbales</taxon>
        <taxon>Orbaceae</taxon>
        <taxon>Gilliamella</taxon>
    </lineage>
</organism>
<keyword evidence="1" id="KW-1133">Transmembrane helix</keyword>
<dbReference type="RefSeq" id="WP_091348121.1">
    <property type="nucleotide sequence ID" value="NZ_FMAQ01000004.1"/>
</dbReference>
<dbReference type="InterPro" id="IPR007313">
    <property type="entry name" value="FxsA"/>
</dbReference>
<dbReference type="NCBIfam" id="NF008528">
    <property type="entry name" value="PRK11463.1-2"/>
    <property type="match status" value="1"/>
</dbReference>
<dbReference type="GO" id="GO:0016020">
    <property type="term" value="C:membrane"/>
    <property type="evidence" value="ECO:0007669"/>
    <property type="project" value="InterPro"/>
</dbReference>
<protein>
    <submittedName>
        <fullName evidence="2">UPF0716 protein FxsA</fullName>
    </submittedName>
</protein>
<keyword evidence="3" id="KW-1185">Reference proteome</keyword>
<proteinExistence type="predicted"/>
<keyword evidence="1" id="KW-0472">Membrane</keyword>
<feature type="transmembrane region" description="Helical" evidence="1">
    <location>
        <begin position="25"/>
        <end position="47"/>
    </location>
</feature>
<evidence type="ECO:0000313" key="2">
    <source>
        <dbReference type="EMBL" id="SCC06038.1"/>
    </source>
</evidence>
<dbReference type="EMBL" id="FMAQ01000004">
    <property type="protein sequence ID" value="SCC06038.1"/>
    <property type="molecule type" value="Genomic_DNA"/>
</dbReference>
<dbReference type="OrthoDB" id="9792788at2"/>
<dbReference type="Pfam" id="PF04186">
    <property type="entry name" value="FxsA"/>
    <property type="match status" value="1"/>
</dbReference>
<reference evidence="3" key="1">
    <citation type="submission" date="2016-08" db="EMBL/GenBank/DDBJ databases">
        <authorList>
            <person name="Varghese N."/>
            <person name="Submissions Spin"/>
        </authorList>
    </citation>
    <scope>NUCLEOTIDE SEQUENCE [LARGE SCALE GENOMIC DNA]</scope>
    <source>
        <strain evidence="3">R-53248</strain>
    </source>
</reference>
<gene>
    <name evidence="2" type="ORF">GA0061081_104150</name>
</gene>
<dbReference type="Proteomes" id="UP000199670">
    <property type="component" value="Unassembled WGS sequence"/>
</dbReference>